<sequence length="92" mass="10011">MAGLEYKFFPTDFYYPPGAAANPAGETPPTKVSMINTNRNDDETKKIDSDSDSEFCRRGKIGRGISATPSSSTTILPEEDRSRTLLPVKPGV</sequence>
<proteinExistence type="predicted"/>
<dbReference type="Proteomes" id="UP000015453">
    <property type="component" value="Unassembled WGS sequence"/>
</dbReference>
<name>S8CWQ1_9LAMI</name>
<keyword evidence="3" id="KW-1185">Reference proteome</keyword>
<dbReference type="EMBL" id="AUSU01002169">
    <property type="protein sequence ID" value="EPS69336.1"/>
    <property type="molecule type" value="Genomic_DNA"/>
</dbReference>
<feature type="compositionally biased region" description="Basic and acidic residues" evidence="1">
    <location>
        <begin position="39"/>
        <end position="57"/>
    </location>
</feature>
<comment type="caution">
    <text evidence="2">The sequence shown here is derived from an EMBL/GenBank/DDBJ whole genome shotgun (WGS) entry which is preliminary data.</text>
</comment>
<evidence type="ECO:0000313" key="3">
    <source>
        <dbReference type="Proteomes" id="UP000015453"/>
    </source>
</evidence>
<feature type="compositionally biased region" description="Low complexity" evidence="1">
    <location>
        <begin position="20"/>
        <end position="30"/>
    </location>
</feature>
<organism evidence="2 3">
    <name type="scientific">Genlisea aurea</name>
    <dbReference type="NCBI Taxonomy" id="192259"/>
    <lineage>
        <taxon>Eukaryota</taxon>
        <taxon>Viridiplantae</taxon>
        <taxon>Streptophyta</taxon>
        <taxon>Embryophyta</taxon>
        <taxon>Tracheophyta</taxon>
        <taxon>Spermatophyta</taxon>
        <taxon>Magnoliopsida</taxon>
        <taxon>eudicotyledons</taxon>
        <taxon>Gunneridae</taxon>
        <taxon>Pentapetalae</taxon>
        <taxon>asterids</taxon>
        <taxon>lamiids</taxon>
        <taxon>Lamiales</taxon>
        <taxon>Lentibulariaceae</taxon>
        <taxon>Genlisea</taxon>
    </lineage>
</organism>
<reference evidence="2 3" key="1">
    <citation type="journal article" date="2013" name="BMC Genomics">
        <title>The miniature genome of a carnivorous plant Genlisea aurea contains a low number of genes and short non-coding sequences.</title>
        <authorList>
            <person name="Leushkin E.V."/>
            <person name="Sutormin R.A."/>
            <person name="Nabieva E.R."/>
            <person name="Penin A.A."/>
            <person name="Kondrashov A.S."/>
            <person name="Logacheva M.D."/>
        </authorList>
    </citation>
    <scope>NUCLEOTIDE SEQUENCE [LARGE SCALE GENOMIC DNA]</scope>
</reference>
<gene>
    <name evidence="2" type="ORF">M569_05430</name>
</gene>
<dbReference type="OrthoDB" id="841242at2759"/>
<feature type="region of interest" description="Disordered" evidence="1">
    <location>
        <begin position="20"/>
        <end position="92"/>
    </location>
</feature>
<evidence type="ECO:0000256" key="1">
    <source>
        <dbReference type="SAM" id="MobiDB-lite"/>
    </source>
</evidence>
<protein>
    <submittedName>
        <fullName evidence="2">Uncharacterized protein</fullName>
    </submittedName>
</protein>
<accession>S8CWQ1</accession>
<evidence type="ECO:0000313" key="2">
    <source>
        <dbReference type="EMBL" id="EPS69336.1"/>
    </source>
</evidence>
<dbReference type="AlphaFoldDB" id="S8CWQ1"/>